<protein>
    <recommendedName>
        <fullName evidence="2">TauD/TfdA-like domain-containing protein</fullName>
    </recommendedName>
</protein>
<evidence type="ECO:0000256" key="1">
    <source>
        <dbReference type="ARBA" id="ARBA00023002"/>
    </source>
</evidence>
<dbReference type="GO" id="GO:0016491">
    <property type="term" value="F:oxidoreductase activity"/>
    <property type="evidence" value="ECO:0007669"/>
    <property type="project" value="UniProtKB-KW"/>
</dbReference>
<dbReference type="EMBL" id="CABR01000131">
    <property type="protein sequence ID" value="CBI11274.1"/>
    <property type="molecule type" value="Genomic_DNA"/>
</dbReference>
<dbReference type="SUPFAM" id="SSF51197">
    <property type="entry name" value="Clavaminate synthase-like"/>
    <property type="match status" value="1"/>
</dbReference>
<reference evidence="3" key="1">
    <citation type="submission" date="2009-10" db="EMBL/GenBank/DDBJ databases">
        <title>Diversity of trophic interactions inside an arsenic-rich microbial ecosystem.</title>
        <authorList>
            <person name="Bertin P.N."/>
            <person name="Heinrich-Salmeron A."/>
            <person name="Pelletier E."/>
            <person name="Goulhen-Chollet F."/>
            <person name="Arsene-Ploetze F."/>
            <person name="Gallien S."/>
            <person name="Calteau A."/>
            <person name="Vallenet D."/>
            <person name="Casiot C."/>
            <person name="Chane-Woon-Ming B."/>
            <person name="Giloteaux L."/>
            <person name="Barakat M."/>
            <person name="Bonnefoy V."/>
            <person name="Bruneel O."/>
            <person name="Chandler M."/>
            <person name="Cleiss J."/>
            <person name="Duran R."/>
            <person name="Elbaz-Poulichet F."/>
            <person name="Fonknechten N."/>
            <person name="Lauga B."/>
            <person name="Mornico D."/>
            <person name="Ortet P."/>
            <person name="Schaeffer C."/>
            <person name="Siguier P."/>
            <person name="Alexander Thil Smith A."/>
            <person name="Van Dorsselaer A."/>
            <person name="Weissenbach J."/>
            <person name="Medigue C."/>
            <person name="Le Paslier D."/>
        </authorList>
    </citation>
    <scope>NUCLEOTIDE SEQUENCE</scope>
</reference>
<gene>
    <name evidence="3" type="ORF">CARN7_2090</name>
</gene>
<evidence type="ECO:0000259" key="2">
    <source>
        <dbReference type="Pfam" id="PF02668"/>
    </source>
</evidence>
<comment type="caution">
    <text evidence="3">The sequence shown here is derived from an EMBL/GenBank/DDBJ whole genome shotgun (WGS) entry which is preliminary data.</text>
</comment>
<organism evidence="3">
    <name type="scientific">mine drainage metagenome</name>
    <dbReference type="NCBI Taxonomy" id="410659"/>
    <lineage>
        <taxon>unclassified sequences</taxon>
        <taxon>metagenomes</taxon>
        <taxon>ecological metagenomes</taxon>
    </lineage>
</organism>
<evidence type="ECO:0000313" key="3">
    <source>
        <dbReference type="EMBL" id="CBI11274.1"/>
    </source>
</evidence>
<dbReference type="InterPro" id="IPR003819">
    <property type="entry name" value="TauD/TfdA-like"/>
</dbReference>
<name>E6QVK1_9ZZZZ</name>
<dbReference type="AlphaFoldDB" id="E6QVK1"/>
<proteinExistence type="predicted"/>
<dbReference type="Gene3D" id="3.60.130.10">
    <property type="entry name" value="Clavaminate synthase-like"/>
    <property type="match status" value="1"/>
</dbReference>
<sequence length="234" mass="26679">MLLALFARLADTPLLAYDSRNNGDFFTDVIAINRYSGMQTGFSDSELMYHNDRTAHAVRADYISLLGLRCPQDDLIYTGFVDGRNLLTHLSDGEQKTLRQPYFITPFDVFSRDTNSHQIVSGKHPILENHHSFRYYDTTTTVASDSPEEAKDALIAIKNALAKAERVRHRLLNGDLLVFANQDGLHNREKVEINNPERARTRWLLKTYAFRNREAAARHEPKWVDGVSGRVADD</sequence>
<feature type="domain" description="TauD/TfdA-like" evidence="2">
    <location>
        <begin position="36"/>
        <end position="208"/>
    </location>
</feature>
<dbReference type="InterPro" id="IPR042098">
    <property type="entry name" value="TauD-like_sf"/>
</dbReference>
<accession>E6QVK1</accession>
<dbReference type="Pfam" id="PF02668">
    <property type="entry name" value="TauD"/>
    <property type="match status" value="1"/>
</dbReference>
<keyword evidence="1" id="KW-0560">Oxidoreductase</keyword>